<protein>
    <recommendedName>
        <fullName evidence="7">SUMO-activating enzyme subunit 1</fullName>
    </recommendedName>
    <alternativeName>
        <fullName evidence="8">Ubiquitin-like 1-activating enzyme E1A</fullName>
    </alternativeName>
</protein>
<dbReference type="InterPro" id="IPR000594">
    <property type="entry name" value="ThiF_NAD_FAD-bd"/>
</dbReference>
<dbReference type="InterPro" id="IPR035985">
    <property type="entry name" value="Ubiquitin-activating_enz"/>
</dbReference>
<comment type="subunit">
    <text evidence="6">Heterodimer of SAE1 and UBA2/SAE2. The heterodimer corresponds to the two domains that are encoded on a single polypeptide chain in ubiquitin-activating enzyme E1. Interacts with UBE2I.</text>
</comment>
<reference evidence="11" key="1">
    <citation type="submission" date="2025-08" db="UniProtKB">
        <authorList>
            <consortium name="RefSeq"/>
        </authorList>
    </citation>
    <scope>IDENTIFICATION</scope>
    <source>
        <tissue evidence="11">Thorax and Abdomen</tissue>
    </source>
</reference>
<dbReference type="PANTHER" id="PTHR10953">
    <property type="entry name" value="UBIQUITIN-ACTIVATING ENZYME E1"/>
    <property type="match status" value="1"/>
</dbReference>
<dbReference type="PRINTS" id="PR01849">
    <property type="entry name" value="UBIQUITINACT"/>
</dbReference>
<dbReference type="GO" id="GO:0031510">
    <property type="term" value="C:SUMO activating enzyme complex"/>
    <property type="evidence" value="ECO:0007669"/>
    <property type="project" value="TreeGrafter"/>
</dbReference>
<dbReference type="SUPFAM" id="SSF69572">
    <property type="entry name" value="Activating enzymes of the ubiquitin-like proteins"/>
    <property type="match status" value="1"/>
</dbReference>
<evidence type="ECO:0000256" key="6">
    <source>
        <dbReference type="ARBA" id="ARBA00026003"/>
    </source>
</evidence>
<evidence type="ECO:0000256" key="1">
    <source>
        <dbReference type="ARBA" id="ARBA00004123"/>
    </source>
</evidence>
<dbReference type="InterPro" id="IPR000011">
    <property type="entry name" value="UBQ/SUMO-activ_enz_E1-like"/>
</dbReference>
<dbReference type="OrthoDB" id="412647at2759"/>
<evidence type="ECO:0000256" key="8">
    <source>
        <dbReference type="ARBA" id="ARBA00044354"/>
    </source>
</evidence>
<keyword evidence="5" id="KW-0539">Nucleus</keyword>
<dbReference type="RefSeq" id="XP_015515331.1">
    <property type="nucleotide sequence ID" value="XM_015659845.2"/>
</dbReference>
<proteinExistence type="inferred from homology"/>
<name>A0A6J0BL12_NEOLC</name>
<organism evidence="11">
    <name type="scientific">Neodiprion lecontei</name>
    <name type="common">Redheaded pine sawfly</name>
    <dbReference type="NCBI Taxonomy" id="441921"/>
    <lineage>
        <taxon>Eukaryota</taxon>
        <taxon>Metazoa</taxon>
        <taxon>Ecdysozoa</taxon>
        <taxon>Arthropoda</taxon>
        <taxon>Hexapoda</taxon>
        <taxon>Insecta</taxon>
        <taxon>Pterygota</taxon>
        <taxon>Neoptera</taxon>
        <taxon>Endopterygota</taxon>
        <taxon>Hymenoptera</taxon>
        <taxon>Tenthredinoidea</taxon>
        <taxon>Diprionidae</taxon>
        <taxon>Diprioninae</taxon>
        <taxon>Neodiprion</taxon>
    </lineage>
</organism>
<evidence type="ECO:0000256" key="3">
    <source>
        <dbReference type="ARBA" id="ARBA00005673"/>
    </source>
</evidence>
<dbReference type="FunCoup" id="A0A6J0BL12">
    <property type="interactions" value="2511"/>
</dbReference>
<dbReference type="CTD" id="41532"/>
<evidence type="ECO:0000256" key="7">
    <source>
        <dbReference type="ARBA" id="ARBA00044187"/>
    </source>
</evidence>
<evidence type="ECO:0000313" key="10">
    <source>
        <dbReference type="Proteomes" id="UP000829291"/>
    </source>
</evidence>
<dbReference type="Gene3D" id="3.40.50.720">
    <property type="entry name" value="NAD(P)-binding Rossmann-like Domain"/>
    <property type="match status" value="1"/>
</dbReference>
<comment type="subcellular location">
    <subcellularLocation>
        <location evidence="1">Nucleus</location>
    </subcellularLocation>
</comment>
<dbReference type="GeneID" id="107221008"/>
<feature type="domain" description="THIF-type NAD/FAD binding fold" evidence="9">
    <location>
        <begin position="21"/>
        <end position="325"/>
    </location>
</feature>
<evidence type="ECO:0000256" key="2">
    <source>
        <dbReference type="ARBA" id="ARBA00004718"/>
    </source>
</evidence>
<evidence type="ECO:0000256" key="5">
    <source>
        <dbReference type="ARBA" id="ARBA00023242"/>
    </source>
</evidence>
<comment type="pathway">
    <text evidence="2">Protein modification; protein sumoylation.</text>
</comment>
<sequence length="336" mass="37529">MMTEEMDGNIIELTDAEAELYDRQIRLWGLESQKRLRAAKILLIGLNGFGAEVAKNIILAGVKSITFLDNRELSQLDLCAQFLAPKNAIGKNRAEASLERAQTLNPMVEVAVDTESVDDKPDKFFENFDVVCASECSLTQLKRINRACRKNGVKFFAGDVWGTFGYTFADLGKHDFVEDVVQSKKIQSSEAGEPALAKVKFETITTTVKKSITFVPFETILDTCDLPRDGEPYYLLKILLNYREKHGHDPLPSERDTDSLKKEAAVIIDKYKLGDKIDHLICENLYAQISPVCAIVGGVMAQEIIKTVSQKQSPHNNLFLFNPDTMCGKILCLGQK</sequence>
<dbReference type="KEGG" id="nlo:107221008"/>
<dbReference type="PANTHER" id="PTHR10953:SF162">
    <property type="entry name" value="SUMO-ACTIVATING ENZYME SUBUNIT 1"/>
    <property type="match status" value="1"/>
</dbReference>
<dbReference type="GO" id="GO:0005737">
    <property type="term" value="C:cytoplasm"/>
    <property type="evidence" value="ECO:0007669"/>
    <property type="project" value="TreeGrafter"/>
</dbReference>
<dbReference type="GO" id="GO:0016925">
    <property type="term" value="P:protein sumoylation"/>
    <property type="evidence" value="ECO:0007669"/>
    <property type="project" value="TreeGrafter"/>
</dbReference>
<keyword evidence="10" id="KW-1185">Reference proteome</keyword>
<comment type="similarity">
    <text evidence="3">Belongs to the ubiquitin-activating E1 family.</text>
</comment>
<dbReference type="Pfam" id="PF00899">
    <property type="entry name" value="ThiF"/>
    <property type="match status" value="1"/>
</dbReference>
<evidence type="ECO:0000313" key="11">
    <source>
        <dbReference type="RefSeq" id="XP_015515331.1"/>
    </source>
</evidence>
<accession>A0A6J0BL12</accession>
<dbReference type="InterPro" id="IPR045886">
    <property type="entry name" value="ThiF/MoeB/HesA"/>
</dbReference>
<keyword evidence="4" id="KW-0833">Ubl conjugation pathway</keyword>
<dbReference type="FunFam" id="3.40.50.720:FF:000744">
    <property type="entry name" value="Smt3 activating enzyme 1"/>
    <property type="match status" value="1"/>
</dbReference>
<dbReference type="CDD" id="cd01492">
    <property type="entry name" value="Aos1_SUMO"/>
    <property type="match status" value="1"/>
</dbReference>
<dbReference type="GO" id="GO:0019948">
    <property type="term" value="F:SUMO activating enzyme activity"/>
    <property type="evidence" value="ECO:0007669"/>
    <property type="project" value="TreeGrafter"/>
</dbReference>
<dbReference type="InParanoid" id="A0A6J0BL12"/>
<gene>
    <name evidence="11" type="primary">LOC107221008</name>
</gene>
<evidence type="ECO:0000259" key="9">
    <source>
        <dbReference type="Pfam" id="PF00899"/>
    </source>
</evidence>
<evidence type="ECO:0000256" key="4">
    <source>
        <dbReference type="ARBA" id="ARBA00022786"/>
    </source>
</evidence>
<dbReference type="Proteomes" id="UP000829291">
    <property type="component" value="Chromosome 5"/>
</dbReference>
<dbReference type="AlphaFoldDB" id="A0A6J0BL12"/>